<dbReference type="NCBIfam" id="TIGR00548">
    <property type="entry name" value="lolB"/>
    <property type="match status" value="1"/>
</dbReference>
<evidence type="ECO:0000256" key="4">
    <source>
        <dbReference type="ARBA" id="ARBA00016202"/>
    </source>
</evidence>
<comment type="function">
    <text evidence="13">Plays a critical role in the incorporation of lipoproteins in the outer membrane after they are released by the LolA protein.</text>
</comment>
<evidence type="ECO:0000256" key="11">
    <source>
        <dbReference type="ARBA" id="ARBA00023237"/>
    </source>
</evidence>
<keyword evidence="8 13" id="KW-0472">Membrane</keyword>
<feature type="signal peptide" evidence="14">
    <location>
        <begin position="1"/>
        <end position="20"/>
    </location>
</feature>
<evidence type="ECO:0000256" key="2">
    <source>
        <dbReference type="ARBA" id="ARBA00009696"/>
    </source>
</evidence>
<keyword evidence="6 13" id="KW-0732">Signal</keyword>
<gene>
    <name evidence="13 15" type="primary">lolB</name>
    <name evidence="15" type="ORF">Q4490_11170</name>
</gene>
<evidence type="ECO:0000256" key="1">
    <source>
        <dbReference type="ARBA" id="ARBA00004459"/>
    </source>
</evidence>
<evidence type="ECO:0000256" key="6">
    <source>
        <dbReference type="ARBA" id="ARBA00022729"/>
    </source>
</evidence>
<evidence type="ECO:0000313" key="16">
    <source>
        <dbReference type="Proteomes" id="UP001169862"/>
    </source>
</evidence>
<proteinExistence type="inferred from homology"/>
<dbReference type="CDD" id="cd16326">
    <property type="entry name" value="LolB"/>
    <property type="match status" value="1"/>
</dbReference>
<dbReference type="AlphaFoldDB" id="A0AAW7XJ13"/>
<keyword evidence="9 13" id="KW-0564">Palmitate</keyword>
<sequence>MKPVVSLIVLTLFLTGCSLAPNKPNMSNAVSWEVYQEQALALENYLLTGKVGIRSAEDSNSATLTWAQNGHEFDIRLKGPLGQGAAAISGDQYYATLEIPNEPPLQAATPEELLDLRLGWALPVREAQYWIKGIPAPGSTYDATFDDNKLATLQQQGWDITYDRYLEQANQTLPGKVVFTRGELVITIIVRSWQKSG</sequence>
<keyword evidence="5 13" id="KW-0813">Transport</keyword>
<keyword evidence="12 13" id="KW-0449">Lipoprotein</keyword>
<comment type="subunit">
    <text evidence="3 13">Monomer.</text>
</comment>
<evidence type="ECO:0000256" key="8">
    <source>
        <dbReference type="ARBA" id="ARBA00023136"/>
    </source>
</evidence>
<dbReference type="SUPFAM" id="SSF89392">
    <property type="entry name" value="Prokaryotic lipoproteins and lipoprotein localization factors"/>
    <property type="match status" value="1"/>
</dbReference>
<evidence type="ECO:0000256" key="12">
    <source>
        <dbReference type="ARBA" id="ARBA00023288"/>
    </source>
</evidence>
<comment type="similarity">
    <text evidence="2 13">Belongs to the LolB family.</text>
</comment>
<evidence type="ECO:0000256" key="5">
    <source>
        <dbReference type="ARBA" id="ARBA00022448"/>
    </source>
</evidence>
<keyword evidence="10 13" id="KW-0143">Chaperone</keyword>
<keyword evidence="7 13" id="KW-0653">Protein transport</keyword>
<dbReference type="InterPro" id="IPR004565">
    <property type="entry name" value="OM_lipoprot_LolB"/>
</dbReference>
<evidence type="ECO:0000256" key="10">
    <source>
        <dbReference type="ARBA" id="ARBA00023186"/>
    </source>
</evidence>
<accession>A0AAW7XJ13</accession>
<dbReference type="GO" id="GO:0044874">
    <property type="term" value="P:lipoprotein localization to outer membrane"/>
    <property type="evidence" value="ECO:0007669"/>
    <property type="project" value="UniProtKB-UniRule"/>
</dbReference>
<dbReference type="Pfam" id="PF03550">
    <property type="entry name" value="LolB"/>
    <property type="match status" value="1"/>
</dbReference>
<dbReference type="GO" id="GO:0009279">
    <property type="term" value="C:cell outer membrane"/>
    <property type="evidence" value="ECO:0007669"/>
    <property type="project" value="UniProtKB-SubCell"/>
</dbReference>
<evidence type="ECO:0000256" key="3">
    <source>
        <dbReference type="ARBA" id="ARBA00011245"/>
    </source>
</evidence>
<dbReference type="HAMAP" id="MF_00233">
    <property type="entry name" value="LolB"/>
    <property type="match status" value="1"/>
</dbReference>
<reference evidence="15" key="1">
    <citation type="submission" date="2023-07" db="EMBL/GenBank/DDBJ databases">
        <title>Genome content predicts the carbon catabolic preferences of heterotrophic bacteria.</title>
        <authorList>
            <person name="Gralka M."/>
        </authorList>
    </citation>
    <scope>NUCLEOTIDE SEQUENCE</scope>
    <source>
        <strain evidence="15">I2M16</strain>
    </source>
</reference>
<name>A0AAW7XJ13_9GAMM</name>
<dbReference type="Proteomes" id="UP001169862">
    <property type="component" value="Unassembled WGS sequence"/>
</dbReference>
<keyword evidence="11 13" id="KW-0998">Cell outer membrane</keyword>
<dbReference type="EMBL" id="JAUOPG010000007">
    <property type="protein sequence ID" value="MDO6454120.1"/>
    <property type="molecule type" value="Genomic_DNA"/>
</dbReference>
<organism evidence="15 16">
    <name type="scientific">Neptunomonas phycophila</name>
    <dbReference type="NCBI Taxonomy" id="1572645"/>
    <lineage>
        <taxon>Bacteria</taxon>
        <taxon>Pseudomonadati</taxon>
        <taxon>Pseudomonadota</taxon>
        <taxon>Gammaproteobacteria</taxon>
        <taxon>Oceanospirillales</taxon>
        <taxon>Oceanospirillaceae</taxon>
        <taxon>Neptunomonas</taxon>
    </lineage>
</organism>
<evidence type="ECO:0000256" key="9">
    <source>
        <dbReference type="ARBA" id="ARBA00023139"/>
    </source>
</evidence>
<evidence type="ECO:0000313" key="15">
    <source>
        <dbReference type="EMBL" id="MDO6454120.1"/>
    </source>
</evidence>
<feature type="chain" id="PRO_5043465443" description="Outer-membrane lipoprotein LolB" evidence="14">
    <location>
        <begin position="21"/>
        <end position="197"/>
    </location>
</feature>
<evidence type="ECO:0000256" key="13">
    <source>
        <dbReference type="HAMAP-Rule" id="MF_00233"/>
    </source>
</evidence>
<comment type="caution">
    <text evidence="15">The sequence shown here is derived from an EMBL/GenBank/DDBJ whole genome shotgun (WGS) entry which is preliminary data.</text>
</comment>
<dbReference type="InterPro" id="IPR029046">
    <property type="entry name" value="LolA/LolB/LppX"/>
</dbReference>
<evidence type="ECO:0000256" key="14">
    <source>
        <dbReference type="SAM" id="SignalP"/>
    </source>
</evidence>
<evidence type="ECO:0000256" key="7">
    <source>
        <dbReference type="ARBA" id="ARBA00022927"/>
    </source>
</evidence>
<dbReference type="PROSITE" id="PS51257">
    <property type="entry name" value="PROKAR_LIPOPROTEIN"/>
    <property type="match status" value="1"/>
</dbReference>
<comment type="subcellular location">
    <subcellularLocation>
        <location evidence="1 13">Cell outer membrane</location>
        <topology evidence="1 13">Lipid-anchor</topology>
    </subcellularLocation>
</comment>
<dbReference type="GO" id="GO:0015031">
    <property type="term" value="P:protein transport"/>
    <property type="evidence" value="ECO:0007669"/>
    <property type="project" value="UniProtKB-KW"/>
</dbReference>
<dbReference type="Gene3D" id="2.50.20.10">
    <property type="entry name" value="Lipoprotein localisation LolA/LolB/LppX"/>
    <property type="match status" value="1"/>
</dbReference>
<protein>
    <recommendedName>
        <fullName evidence="4 13">Outer-membrane lipoprotein LolB</fullName>
    </recommendedName>
</protein>